<evidence type="ECO:0000256" key="1">
    <source>
        <dbReference type="SAM" id="MobiDB-lite"/>
    </source>
</evidence>
<evidence type="ECO:0000313" key="2">
    <source>
        <dbReference type="EMBL" id="MBG9353418.1"/>
    </source>
</evidence>
<protein>
    <submittedName>
        <fullName evidence="2">DUF4913 domain-containing protein</fullName>
    </submittedName>
</protein>
<feature type="region of interest" description="Disordered" evidence="1">
    <location>
        <begin position="152"/>
        <end position="176"/>
    </location>
</feature>
<comment type="caution">
    <text evidence="2">The sequence shown here is derived from an EMBL/GenBank/DDBJ whole genome shotgun (WGS) entry which is preliminary data.</text>
</comment>
<organism evidence="2 3">
    <name type="scientific">Corynebacterium belfantii</name>
    <dbReference type="NCBI Taxonomy" id="2014537"/>
    <lineage>
        <taxon>Bacteria</taxon>
        <taxon>Bacillati</taxon>
        <taxon>Actinomycetota</taxon>
        <taxon>Actinomycetes</taxon>
        <taxon>Mycobacteriales</taxon>
        <taxon>Corynebacteriaceae</taxon>
        <taxon>Corynebacterium</taxon>
    </lineage>
</organism>
<dbReference type="EMBL" id="JADQUG010000004">
    <property type="protein sequence ID" value="MBG9353418.1"/>
    <property type="molecule type" value="Genomic_DNA"/>
</dbReference>
<gene>
    <name evidence="2" type="ORF">I4J41_01990</name>
</gene>
<dbReference type="RefSeq" id="WP_088267333.1">
    <property type="nucleotide sequence ID" value="NZ_CBCSFR010000035.1"/>
</dbReference>
<sequence length="176" mass="20106">MSNPIRSIVDASIQDYIREEFQRDISAGLRKLGDDEQFADTLRQGVAKAIEEQGAQLTAPPLQPQFANVIEFVDQFIAVMYPSVGSVRTPNWTPRWWEHPQAVLRLTALWHRFEYLRASEPATYMETFLRVHADYHMGKLMETDGVFATVKKNPQAPTPLKTDQIPTDLEKEMSNG</sequence>
<evidence type="ECO:0000313" key="3">
    <source>
        <dbReference type="Proteomes" id="UP000615580"/>
    </source>
</evidence>
<dbReference type="Pfam" id="PF16259">
    <property type="entry name" value="DUF4913"/>
    <property type="match status" value="1"/>
</dbReference>
<accession>A0ABS0L9Q8</accession>
<proteinExistence type="predicted"/>
<reference evidence="2 3" key="1">
    <citation type="journal article" date="2020" name="J. Clin. Microbiol.">
        <title>Assessing the Genetic Diversity of Austrian Corynebacterium diphtheriae Clinical Isolates, 2011-2019.</title>
        <authorList>
            <person name="Schaeffer J."/>
            <person name="Huhulescu S."/>
            <person name="Stoeger A."/>
            <person name="Allerberger F."/>
            <person name="Ruppitsch W."/>
        </authorList>
    </citation>
    <scope>NUCLEOTIDE SEQUENCE [LARGE SCALE GENOMIC DNA]</scope>
    <source>
        <strain evidence="2 3">04-17</strain>
    </source>
</reference>
<keyword evidence="3" id="KW-1185">Reference proteome</keyword>
<name>A0ABS0L9Q8_9CORY</name>
<dbReference type="Proteomes" id="UP000615580">
    <property type="component" value="Unassembled WGS sequence"/>
</dbReference>
<dbReference type="InterPro" id="IPR032584">
    <property type="entry name" value="DUF4913"/>
</dbReference>